<dbReference type="EMBL" id="KK114277">
    <property type="protein sequence ID" value="KFM62071.1"/>
    <property type="molecule type" value="Genomic_DNA"/>
</dbReference>
<evidence type="ECO:0000256" key="3">
    <source>
        <dbReference type="ARBA" id="ARBA00022989"/>
    </source>
</evidence>
<feature type="transmembrane region" description="Helical" evidence="5">
    <location>
        <begin position="410"/>
        <end position="429"/>
    </location>
</feature>
<name>A0A087TAD2_STEMI</name>
<evidence type="ECO:0000256" key="4">
    <source>
        <dbReference type="ARBA" id="ARBA00023136"/>
    </source>
</evidence>
<evidence type="ECO:0000256" key="5">
    <source>
        <dbReference type="SAM" id="Phobius"/>
    </source>
</evidence>
<accession>A0A087TAD2</accession>
<dbReference type="AlphaFoldDB" id="A0A087TAD2"/>
<evidence type="ECO:0000256" key="2">
    <source>
        <dbReference type="ARBA" id="ARBA00022692"/>
    </source>
</evidence>
<dbReference type="InterPro" id="IPR020846">
    <property type="entry name" value="MFS_dom"/>
</dbReference>
<feature type="transmembrane region" description="Helical" evidence="5">
    <location>
        <begin position="382"/>
        <end position="403"/>
    </location>
</feature>
<dbReference type="STRING" id="407821.A0A087TAD2"/>
<comment type="subcellular location">
    <subcellularLocation>
        <location evidence="1">Membrane</location>
        <topology evidence="1">Multi-pass membrane protein</topology>
    </subcellularLocation>
</comment>
<feature type="domain" description="Major facilitator superfamily (MFS) profile" evidence="6">
    <location>
        <begin position="92"/>
        <end position="523"/>
    </location>
</feature>
<dbReference type="InterPro" id="IPR005828">
    <property type="entry name" value="MFS_sugar_transport-like"/>
</dbReference>
<feature type="transmembrane region" description="Helical" evidence="5">
    <location>
        <begin position="146"/>
        <end position="166"/>
    </location>
</feature>
<dbReference type="InterPro" id="IPR036259">
    <property type="entry name" value="MFS_trans_sf"/>
</dbReference>
<feature type="transmembrane region" description="Helical" evidence="5">
    <location>
        <begin position="178"/>
        <end position="195"/>
    </location>
</feature>
<dbReference type="Gene3D" id="1.20.1250.20">
    <property type="entry name" value="MFS general substrate transporter like domains"/>
    <property type="match status" value="1"/>
</dbReference>
<reference evidence="7 8" key="1">
    <citation type="submission" date="2013-11" db="EMBL/GenBank/DDBJ databases">
        <title>Genome sequencing of Stegodyphus mimosarum.</title>
        <authorList>
            <person name="Bechsgaard J."/>
        </authorList>
    </citation>
    <scope>NUCLEOTIDE SEQUENCE [LARGE SCALE GENOMIC DNA]</scope>
</reference>
<proteinExistence type="predicted"/>
<gene>
    <name evidence="7" type="ORF">X975_13846</name>
</gene>
<dbReference type="OMA" id="DDYWCRV"/>
<feature type="transmembrane region" description="Helical" evidence="5">
    <location>
        <begin position="20"/>
        <end position="44"/>
    </location>
</feature>
<feature type="transmembrane region" description="Helical" evidence="5">
    <location>
        <begin position="235"/>
        <end position="257"/>
    </location>
</feature>
<keyword evidence="3 5" id="KW-1133">Transmembrane helix</keyword>
<dbReference type="Pfam" id="PF00083">
    <property type="entry name" value="Sugar_tr"/>
    <property type="match status" value="1"/>
</dbReference>
<keyword evidence="4 5" id="KW-0472">Membrane</keyword>
<evidence type="ECO:0000256" key="1">
    <source>
        <dbReference type="ARBA" id="ARBA00004141"/>
    </source>
</evidence>
<dbReference type="PROSITE" id="PS50850">
    <property type="entry name" value="MFS"/>
    <property type="match status" value="1"/>
</dbReference>
<keyword evidence="8" id="KW-1185">Reference proteome</keyword>
<feature type="transmembrane region" description="Helical" evidence="5">
    <location>
        <begin position="467"/>
        <end position="489"/>
    </location>
</feature>
<dbReference type="GO" id="GO:0022857">
    <property type="term" value="F:transmembrane transporter activity"/>
    <property type="evidence" value="ECO:0007669"/>
    <property type="project" value="InterPro"/>
</dbReference>
<evidence type="ECO:0000313" key="7">
    <source>
        <dbReference type="EMBL" id="KFM62071.1"/>
    </source>
</evidence>
<evidence type="ECO:0000313" key="8">
    <source>
        <dbReference type="Proteomes" id="UP000054359"/>
    </source>
</evidence>
<evidence type="ECO:0000259" key="6">
    <source>
        <dbReference type="PROSITE" id="PS50850"/>
    </source>
</evidence>
<dbReference type="OrthoDB" id="2544694at2759"/>
<keyword evidence="2 5" id="KW-0812">Transmembrane</keyword>
<feature type="transmembrane region" description="Helical" evidence="5">
    <location>
        <begin position="263"/>
        <end position="282"/>
    </location>
</feature>
<feature type="transmembrane region" description="Helical" evidence="5">
    <location>
        <begin position="353"/>
        <end position="370"/>
    </location>
</feature>
<protein>
    <submittedName>
        <fullName evidence="7">Organic cation transporter 1</fullName>
    </submittedName>
</protein>
<dbReference type="Proteomes" id="UP000054359">
    <property type="component" value="Unassembled WGS sequence"/>
</dbReference>
<dbReference type="SUPFAM" id="SSF103473">
    <property type="entry name" value="MFS general substrate transporter"/>
    <property type="match status" value="1"/>
</dbReference>
<sequence>MDFESILEEVGDFGKYQKSLLFKFMVPTTLASAFYVLNVIFMVASPDHWCYVPELSSLNFTEDEVRKISIPKLPDGTFSKCTMYAHNYTALAAEYKATGKFPEFRPSGKIIPRRPVQKCNHGWVYQKDWYEETIVSQWDLVCDKNYLPSLVLTLANAGSVLGTFLFSAVADKQGRKTAFLANIVVAVVSGVLSILSPTFAVFAILRTVTGSTVPANFQLPYIITVEQVGSRQRSFLVCISWLLWTLGACCLAMVAYISRHWTTLGLLTTLPFGAFLAYKSYLKQSPRFLMTQARCEEAADVIEKIAKINGCKIPSELLPKLKKISENVKSNDVSATNESMLDLFKYPQLRKKLFVVTLNWTAIAVAYFGLTLNVTNLGKNDFLNFFLLSAVELPAFPLALLMMEKVGRRWSNTVFVLFTGVACLVPSFLTKDMGTSAIAASMMGKFGSAAAFMVTYQQAAELYPTSVRAFGMGIGSVVSSLAVICMPYVCYLSVYNKAIPFLMIGALCVSAGLTAPLVPETLNRRLPQTVQDSEEFGTGNGCLPCCSSSDQIKDEEEVVDSTNI</sequence>
<feature type="non-terminal residue" evidence="7">
    <location>
        <position position="564"/>
    </location>
</feature>
<feature type="transmembrane region" description="Helical" evidence="5">
    <location>
        <begin position="501"/>
        <end position="518"/>
    </location>
</feature>
<dbReference type="GO" id="GO:0016020">
    <property type="term" value="C:membrane"/>
    <property type="evidence" value="ECO:0007669"/>
    <property type="project" value="UniProtKB-SubCell"/>
</dbReference>
<organism evidence="7 8">
    <name type="scientific">Stegodyphus mimosarum</name>
    <name type="common">African social velvet spider</name>
    <dbReference type="NCBI Taxonomy" id="407821"/>
    <lineage>
        <taxon>Eukaryota</taxon>
        <taxon>Metazoa</taxon>
        <taxon>Ecdysozoa</taxon>
        <taxon>Arthropoda</taxon>
        <taxon>Chelicerata</taxon>
        <taxon>Arachnida</taxon>
        <taxon>Araneae</taxon>
        <taxon>Araneomorphae</taxon>
        <taxon>Entelegynae</taxon>
        <taxon>Eresoidea</taxon>
        <taxon>Eresidae</taxon>
        <taxon>Stegodyphus</taxon>
    </lineage>
</organism>
<dbReference type="PANTHER" id="PTHR24064">
    <property type="entry name" value="SOLUTE CARRIER FAMILY 22 MEMBER"/>
    <property type="match status" value="1"/>
</dbReference>
<dbReference type="CDD" id="cd17317">
    <property type="entry name" value="MFS_SLC22"/>
    <property type="match status" value="1"/>
</dbReference>